<organism evidence="3 4">
    <name type="scientific">Candidatus Collierbacteria bacterium GW2011_GWC2_43_12</name>
    <dbReference type="NCBI Taxonomy" id="1618390"/>
    <lineage>
        <taxon>Bacteria</taxon>
        <taxon>Candidatus Collieribacteriota</taxon>
    </lineage>
</organism>
<proteinExistence type="predicted"/>
<feature type="compositionally biased region" description="Basic and acidic residues" evidence="2">
    <location>
        <begin position="332"/>
        <end position="345"/>
    </location>
</feature>
<gene>
    <name evidence="3" type="ORF">UV68_C0020G0006</name>
</gene>
<feature type="region of interest" description="Disordered" evidence="2">
    <location>
        <begin position="271"/>
        <end position="317"/>
    </location>
</feature>
<name>A0A0G1FED9_9BACT</name>
<evidence type="ECO:0000313" key="3">
    <source>
        <dbReference type="EMBL" id="KKS93506.1"/>
    </source>
</evidence>
<sequence>MPTTNQKTITTNERPRDDVPTMMGKLLARINSIAGEIHKEQKDMMWAEAQEYEKKNDLDSLITLYKRIGGYIRNLPAIEAELKRVEAEQAEKAAKRVEAAQEKAEEVKKFKEATAPVMEAWEEAKLAYALGVKAENAKGHKGQAAYDAEFFNKFLSLWLRIEKMRVEDASKLIEDIVAQTDEVRYFEQNWCQHESCGLAIPAQIIPKSGGKAFKPKFCQSHVPVKQDQLGSKKTPFVSSDLWAPKTVRQKNVALNSPDSTLSPEAKAKLKVAKKKGGRKEMEEKKAAQRAARDTQFRSPAPTTAVDPFEADQEAARKLEEERLAAELKAKEEAAELAKATAEAKGRTAAAAATPTGKAPKARKSGKAIKGGQAPAEGTQPEAKKVTRRKGGK</sequence>
<protein>
    <submittedName>
        <fullName evidence="3">Uncharacterized protein</fullName>
    </submittedName>
</protein>
<evidence type="ECO:0000313" key="4">
    <source>
        <dbReference type="Proteomes" id="UP000033980"/>
    </source>
</evidence>
<dbReference type="EMBL" id="LCFK01000020">
    <property type="protein sequence ID" value="KKS93506.1"/>
    <property type="molecule type" value="Genomic_DNA"/>
</dbReference>
<reference evidence="3 4" key="1">
    <citation type="journal article" date="2015" name="Nature">
        <title>rRNA introns, odd ribosomes, and small enigmatic genomes across a large radiation of phyla.</title>
        <authorList>
            <person name="Brown C.T."/>
            <person name="Hug L.A."/>
            <person name="Thomas B.C."/>
            <person name="Sharon I."/>
            <person name="Castelle C.J."/>
            <person name="Singh A."/>
            <person name="Wilkins M.J."/>
            <person name="Williams K.H."/>
            <person name="Banfield J.F."/>
        </authorList>
    </citation>
    <scope>NUCLEOTIDE SEQUENCE [LARGE SCALE GENOMIC DNA]</scope>
</reference>
<feature type="region of interest" description="Disordered" evidence="2">
    <location>
        <begin position="332"/>
        <end position="392"/>
    </location>
</feature>
<dbReference type="Proteomes" id="UP000033980">
    <property type="component" value="Unassembled WGS sequence"/>
</dbReference>
<comment type="caution">
    <text evidence="3">The sequence shown here is derived from an EMBL/GenBank/DDBJ whole genome shotgun (WGS) entry which is preliminary data.</text>
</comment>
<feature type="compositionally biased region" description="Basic and acidic residues" evidence="2">
    <location>
        <begin position="278"/>
        <end position="295"/>
    </location>
</feature>
<dbReference type="AlphaFoldDB" id="A0A0G1FED9"/>
<evidence type="ECO:0000256" key="2">
    <source>
        <dbReference type="SAM" id="MobiDB-lite"/>
    </source>
</evidence>
<feature type="compositionally biased region" description="Low complexity" evidence="2">
    <location>
        <begin position="346"/>
        <end position="358"/>
    </location>
</feature>
<accession>A0A0G1FED9</accession>
<dbReference type="PATRIC" id="fig|1618390.3.peg.466"/>
<keyword evidence="1" id="KW-0175">Coiled coil</keyword>
<feature type="coiled-coil region" evidence="1">
    <location>
        <begin position="80"/>
        <end position="110"/>
    </location>
</feature>
<evidence type="ECO:0000256" key="1">
    <source>
        <dbReference type="SAM" id="Coils"/>
    </source>
</evidence>